<dbReference type="SUPFAM" id="SSF102645">
    <property type="entry name" value="CoaB-like"/>
    <property type="match status" value="1"/>
</dbReference>
<evidence type="ECO:0000313" key="2">
    <source>
        <dbReference type="Proteomes" id="UP000657918"/>
    </source>
</evidence>
<proteinExistence type="predicted"/>
<keyword evidence="2" id="KW-1185">Reference proteome</keyword>
<reference evidence="1 2" key="1">
    <citation type="submission" date="2020-10" db="EMBL/GenBank/DDBJ databases">
        <title>Plant Genome Project.</title>
        <authorList>
            <person name="Zhang R.-G."/>
        </authorList>
    </citation>
    <scope>NUCLEOTIDE SEQUENCE [LARGE SCALE GENOMIC DNA]</scope>
    <source>
        <strain evidence="1">FAFU-HL-1</strain>
        <tissue evidence="1">Leaf</tissue>
    </source>
</reference>
<organism evidence="1 2">
    <name type="scientific">Salix dunnii</name>
    <dbReference type="NCBI Taxonomy" id="1413687"/>
    <lineage>
        <taxon>Eukaryota</taxon>
        <taxon>Viridiplantae</taxon>
        <taxon>Streptophyta</taxon>
        <taxon>Embryophyta</taxon>
        <taxon>Tracheophyta</taxon>
        <taxon>Spermatophyta</taxon>
        <taxon>Magnoliopsida</taxon>
        <taxon>eudicotyledons</taxon>
        <taxon>Gunneridae</taxon>
        <taxon>Pentapetalae</taxon>
        <taxon>rosids</taxon>
        <taxon>fabids</taxon>
        <taxon>Malpighiales</taxon>
        <taxon>Salicaceae</taxon>
        <taxon>Saliceae</taxon>
        <taxon>Salix</taxon>
    </lineage>
</organism>
<gene>
    <name evidence="1" type="ORF">SADUNF_Sadunf05G0122200</name>
</gene>
<dbReference type="Gene3D" id="3.40.50.10300">
    <property type="entry name" value="CoaB-like"/>
    <property type="match status" value="2"/>
</dbReference>
<dbReference type="Proteomes" id="UP000657918">
    <property type="component" value="Unassembled WGS sequence"/>
</dbReference>
<dbReference type="OrthoDB" id="70224at2759"/>
<accession>A0A835N286</accession>
<evidence type="ECO:0000313" key="1">
    <source>
        <dbReference type="EMBL" id="KAF9682566.1"/>
    </source>
</evidence>
<dbReference type="EMBL" id="JADGMS010000005">
    <property type="protein sequence ID" value="KAF9682566.1"/>
    <property type="molecule type" value="Genomic_DNA"/>
</dbReference>
<sequence length="107" mass="12118">MTMRDLGSYAVYYLAAAVSDFYVPWKSMLETDSKTLLEKAEMALKKYRMHMVVANELSTCKEEVTAVTGNEKILVSRDKTQSDSDVEEPLIELTVGRHSTYVKDSDL</sequence>
<comment type="caution">
    <text evidence="1">The sequence shown here is derived from an EMBL/GenBank/DDBJ whole genome shotgun (WGS) entry which is preliminary data.</text>
</comment>
<name>A0A835N286_9ROSI</name>
<protein>
    <submittedName>
        <fullName evidence="1">Uncharacterized protein</fullName>
    </submittedName>
</protein>
<dbReference type="InterPro" id="IPR035929">
    <property type="entry name" value="CoaB-like_sf"/>
</dbReference>
<dbReference type="AlphaFoldDB" id="A0A835N286"/>